<evidence type="ECO:0000256" key="2">
    <source>
        <dbReference type="ARBA" id="ARBA00004829"/>
    </source>
</evidence>
<evidence type="ECO:0000259" key="9">
    <source>
        <dbReference type="Pfam" id="PF18916"/>
    </source>
</evidence>
<feature type="transmembrane region" description="Helical" evidence="8">
    <location>
        <begin position="38"/>
        <end position="56"/>
    </location>
</feature>
<dbReference type="GO" id="GO:0016117">
    <property type="term" value="P:carotenoid biosynthetic process"/>
    <property type="evidence" value="ECO:0007669"/>
    <property type="project" value="UniProtKB-KW"/>
</dbReference>
<comment type="subcellular location">
    <subcellularLocation>
        <location evidence="1">Membrane</location>
        <topology evidence="1">Multi-pass membrane protein</topology>
    </subcellularLocation>
</comment>
<proteinExistence type="predicted"/>
<evidence type="ECO:0000256" key="4">
    <source>
        <dbReference type="ARBA" id="ARBA00022746"/>
    </source>
</evidence>
<feature type="transmembrane region" description="Helical" evidence="8">
    <location>
        <begin position="118"/>
        <end position="141"/>
    </location>
</feature>
<reference evidence="10" key="1">
    <citation type="journal article" date="2014" name="Int. J. Syst. Evol. Microbiol.">
        <title>Complete genome sequence of Corynebacterium casei LMG S-19264T (=DSM 44701T), isolated from a smear-ripened cheese.</title>
        <authorList>
            <consortium name="US DOE Joint Genome Institute (JGI-PGF)"/>
            <person name="Walter F."/>
            <person name="Albersmeier A."/>
            <person name="Kalinowski J."/>
            <person name="Ruckert C."/>
        </authorList>
    </citation>
    <scope>NUCLEOTIDE SEQUENCE</scope>
    <source>
        <strain evidence="10">CGMCC 1.12924</strain>
    </source>
</reference>
<keyword evidence="5 8" id="KW-1133">Transmembrane helix</keyword>
<feature type="domain" description="Lycopene cyclase" evidence="9">
    <location>
        <begin position="89"/>
        <end position="183"/>
    </location>
</feature>
<keyword evidence="7" id="KW-0413">Isomerase</keyword>
<dbReference type="AlphaFoldDB" id="A0A8J2V9U5"/>
<gene>
    <name evidence="10" type="ORF">GCM10011312_13780</name>
</gene>
<protein>
    <recommendedName>
        <fullName evidence="9">Lycopene cyclase domain-containing protein</fullName>
    </recommendedName>
</protein>
<comment type="caution">
    <text evidence="10">The sequence shown here is derived from an EMBL/GenBank/DDBJ whole genome shotgun (WGS) entry which is preliminary data.</text>
</comment>
<feature type="transmembrane region" description="Helical" evidence="8">
    <location>
        <begin position="68"/>
        <end position="88"/>
    </location>
</feature>
<evidence type="ECO:0000256" key="3">
    <source>
        <dbReference type="ARBA" id="ARBA00022692"/>
    </source>
</evidence>
<dbReference type="InterPro" id="IPR017825">
    <property type="entry name" value="Lycopene_cyclase_dom"/>
</dbReference>
<reference evidence="10" key="2">
    <citation type="submission" date="2020-09" db="EMBL/GenBank/DDBJ databases">
        <authorList>
            <person name="Sun Q."/>
            <person name="Zhou Y."/>
        </authorList>
    </citation>
    <scope>NUCLEOTIDE SEQUENCE</scope>
    <source>
        <strain evidence="10">CGMCC 1.12924</strain>
    </source>
</reference>
<evidence type="ECO:0000256" key="8">
    <source>
        <dbReference type="SAM" id="Phobius"/>
    </source>
</evidence>
<name>A0A8J2V9U5_9FLAO</name>
<keyword evidence="4" id="KW-0125">Carotenoid biosynthesis</keyword>
<feature type="transmembrane region" description="Helical" evidence="8">
    <location>
        <begin position="166"/>
        <end position="183"/>
    </location>
</feature>
<comment type="pathway">
    <text evidence="2">Carotenoid biosynthesis.</text>
</comment>
<keyword evidence="6 8" id="KW-0472">Membrane</keyword>
<dbReference type="EMBL" id="BMGK01000005">
    <property type="protein sequence ID" value="GGD91258.1"/>
    <property type="molecule type" value="Genomic_DNA"/>
</dbReference>
<dbReference type="NCBIfam" id="TIGR03462">
    <property type="entry name" value="CarR_dom_SF"/>
    <property type="match status" value="1"/>
</dbReference>
<dbReference type="GO" id="GO:0016020">
    <property type="term" value="C:membrane"/>
    <property type="evidence" value="ECO:0007669"/>
    <property type="project" value="UniProtKB-SubCell"/>
</dbReference>
<feature type="domain" description="Lycopene cyclase" evidence="9">
    <location>
        <begin position="2"/>
        <end position="52"/>
    </location>
</feature>
<keyword evidence="3 8" id="KW-0812">Transmembrane</keyword>
<keyword evidence="11" id="KW-1185">Reference proteome</keyword>
<dbReference type="Pfam" id="PF18916">
    <property type="entry name" value="Lycopene_cyc"/>
    <property type="match status" value="2"/>
</dbReference>
<evidence type="ECO:0000256" key="1">
    <source>
        <dbReference type="ARBA" id="ARBA00004141"/>
    </source>
</evidence>
<organism evidence="10 11">
    <name type="scientific">Planktosalinus lacus</name>
    <dbReference type="NCBI Taxonomy" id="1526573"/>
    <lineage>
        <taxon>Bacteria</taxon>
        <taxon>Pseudomonadati</taxon>
        <taxon>Bacteroidota</taxon>
        <taxon>Flavobacteriia</taxon>
        <taxon>Flavobacteriales</taxon>
        <taxon>Flavobacteriaceae</taxon>
        <taxon>Planktosalinus</taxon>
    </lineage>
</organism>
<dbReference type="GO" id="GO:0016872">
    <property type="term" value="F:intramolecular lyase activity"/>
    <property type="evidence" value="ECO:0007669"/>
    <property type="project" value="InterPro"/>
</dbReference>
<sequence>MMLFFIPWDIVFTANGYWGFNPDYLTGIYLVNLPIEEWMFFVCIPYACIFTHYALLHYFPNWKLSENLTSAITFILIALFFLLIVLFYDRWYPVINFGYAVLLLLLVLHYRKDLLQQFYLTFLVMLIPFFIVNGILTGSFIEEQVVWYDNTQNMGIRMVTIPLEDSVYAMTMILTPLVLLEYFDSKFSKSTSKLSKS</sequence>
<dbReference type="GO" id="GO:0045436">
    <property type="term" value="F:lycopene beta cyclase activity"/>
    <property type="evidence" value="ECO:0007669"/>
    <property type="project" value="UniProtKB-ARBA"/>
</dbReference>
<evidence type="ECO:0000256" key="5">
    <source>
        <dbReference type="ARBA" id="ARBA00022989"/>
    </source>
</evidence>
<accession>A0A8J2V9U5</accession>
<evidence type="ECO:0000256" key="7">
    <source>
        <dbReference type="ARBA" id="ARBA00023235"/>
    </source>
</evidence>
<dbReference type="Proteomes" id="UP000652231">
    <property type="component" value="Unassembled WGS sequence"/>
</dbReference>
<evidence type="ECO:0000256" key="6">
    <source>
        <dbReference type="ARBA" id="ARBA00023136"/>
    </source>
</evidence>
<evidence type="ECO:0000313" key="11">
    <source>
        <dbReference type="Proteomes" id="UP000652231"/>
    </source>
</evidence>
<evidence type="ECO:0000313" key="10">
    <source>
        <dbReference type="EMBL" id="GGD91258.1"/>
    </source>
</evidence>
<feature type="transmembrane region" description="Helical" evidence="8">
    <location>
        <begin position="94"/>
        <end position="111"/>
    </location>
</feature>